<keyword evidence="1" id="KW-0175">Coiled coil</keyword>
<keyword evidence="3" id="KW-1185">Reference proteome</keyword>
<evidence type="ECO:0000256" key="1">
    <source>
        <dbReference type="SAM" id="Coils"/>
    </source>
</evidence>
<sequence>MTRELRKYPTEFKEYVTKMIVLDGRKQVDVSRELDIPYDTLQKWVRSFRKKQQEAEKARQNQLLTASEFKELYEAERLKRLEMEEENAILKKAMHIFTQEKK</sequence>
<dbReference type="EMBL" id="JAGYPM010000002">
    <property type="protein sequence ID" value="MBS4190552.1"/>
    <property type="molecule type" value="Genomic_DNA"/>
</dbReference>
<dbReference type="InterPro" id="IPR009057">
    <property type="entry name" value="Homeodomain-like_sf"/>
</dbReference>
<gene>
    <name evidence="2" type="ORF">KHA94_10195</name>
</gene>
<name>A0ABS5NRY5_9BACI</name>
<comment type="caution">
    <text evidence="2">The sequence shown here is derived from an EMBL/GenBank/DDBJ whole genome shotgun (WGS) entry which is preliminary data.</text>
</comment>
<dbReference type="Pfam" id="PF01527">
    <property type="entry name" value="HTH_Tnp_1"/>
    <property type="match status" value="1"/>
</dbReference>
<feature type="coiled-coil region" evidence="1">
    <location>
        <begin position="41"/>
        <end position="93"/>
    </location>
</feature>
<reference evidence="2 3" key="1">
    <citation type="submission" date="2021-05" db="EMBL/GenBank/DDBJ databases">
        <title>Novel Bacillus species.</title>
        <authorList>
            <person name="Liu G."/>
        </authorList>
    </citation>
    <scope>NUCLEOTIDE SEQUENCE [LARGE SCALE GENOMIC DNA]</scope>
    <source>
        <strain evidence="2 3">FJAT-49705</strain>
    </source>
</reference>
<dbReference type="InterPro" id="IPR002514">
    <property type="entry name" value="Transposase_8"/>
</dbReference>
<dbReference type="SUPFAM" id="SSF46689">
    <property type="entry name" value="Homeodomain-like"/>
    <property type="match status" value="1"/>
</dbReference>
<protein>
    <submittedName>
        <fullName evidence="2">Transposase</fullName>
    </submittedName>
</protein>
<dbReference type="Gene3D" id="1.10.10.60">
    <property type="entry name" value="Homeodomain-like"/>
    <property type="match status" value="1"/>
</dbReference>
<dbReference type="Proteomes" id="UP000681027">
    <property type="component" value="Unassembled WGS sequence"/>
</dbReference>
<proteinExistence type="predicted"/>
<evidence type="ECO:0000313" key="3">
    <source>
        <dbReference type="Proteomes" id="UP000681027"/>
    </source>
</evidence>
<dbReference type="RefSeq" id="WP_213101988.1">
    <property type="nucleotide sequence ID" value="NZ_JAGYPM010000002.1"/>
</dbReference>
<accession>A0ABS5NRY5</accession>
<organism evidence="2 3">
    <name type="scientific">Cytobacillus citreus</name>
    <dbReference type="NCBI Taxonomy" id="2833586"/>
    <lineage>
        <taxon>Bacteria</taxon>
        <taxon>Bacillati</taxon>
        <taxon>Bacillota</taxon>
        <taxon>Bacilli</taxon>
        <taxon>Bacillales</taxon>
        <taxon>Bacillaceae</taxon>
        <taxon>Cytobacillus</taxon>
    </lineage>
</organism>
<evidence type="ECO:0000313" key="2">
    <source>
        <dbReference type="EMBL" id="MBS4190552.1"/>
    </source>
</evidence>